<reference evidence="3 4" key="1">
    <citation type="submission" date="2022-05" db="EMBL/GenBank/DDBJ databases">
        <title>Microbulbifer sp. nov., isolated from sponge.</title>
        <authorList>
            <person name="Gao L."/>
        </authorList>
    </citation>
    <scope>NUCLEOTIDE SEQUENCE [LARGE SCALE GENOMIC DNA]</scope>
    <source>
        <strain evidence="3 4">MI-G</strain>
    </source>
</reference>
<dbReference type="EMBL" id="CP098023">
    <property type="protein sequence ID" value="WKD49523.1"/>
    <property type="molecule type" value="Genomic_DNA"/>
</dbReference>
<accession>A0ABY9E948</accession>
<sequence>MPQEIHALAFGPFRVPVTITRNRAESPLALVIPAMGVPADRYRLLQKELQCLGYSTAITELPGTGESRPRPHRGADYGYNALVFSFIPQLLQLLQQQCAQEPALILGHSIGGQTGTLAARAGLTGDARVVSIASGHIHYRCWRGPQRYALLAFAPIASLTASLLGYFPGAHMGFGWREARGLMKDWARAIYTGRFAPEKCFGDRRQTVQPTLHIALAGDTFAPVQAARKLAAIVGGETQEMAATYPSGNPHLSWIKNPRPVVAAVDQWLARQPVSR</sequence>
<dbReference type="Proteomes" id="UP001321520">
    <property type="component" value="Chromosome"/>
</dbReference>
<name>A0ABY9E948_9GAMM</name>
<evidence type="ECO:0000313" key="4">
    <source>
        <dbReference type="Proteomes" id="UP001321520"/>
    </source>
</evidence>
<dbReference type="SUPFAM" id="SSF53474">
    <property type="entry name" value="alpha/beta-Hydrolases"/>
    <property type="match status" value="1"/>
</dbReference>
<dbReference type="InterPro" id="IPR029058">
    <property type="entry name" value="AB_hydrolase_fold"/>
</dbReference>
<keyword evidence="1" id="KW-1133">Transmembrane helix</keyword>
<dbReference type="Gene3D" id="3.40.50.1820">
    <property type="entry name" value="alpha/beta hydrolase"/>
    <property type="match status" value="1"/>
</dbReference>
<evidence type="ECO:0000256" key="1">
    <source>
        <dbReference type="SAM" id="Phobius"/>
    </source>
</evidence>
<dbReference type="PIRSF" id="PIRSF037442">
    <property type="entry name" value="UCP037442_abhydr"/>
    <property type="match status" value="1"/>
</dbReference>
<keyword evidence="1" id="KW-0472">Membrane</keyword>
<keyword evidence="1" id="KW-0812">Transmembrane</keyword>
<dbReference type="RefSeq" id="WP_301415375.1">
    <property type="nucleotide sequence ID" value="NZ_CP098023.1"/>
</dbReference>
<dbReference type="InterPro" id="IPR000073">
    <property type="entry name" value="AB_hydrolase_1"/>
</dbReference>
<protein>
    <recommendedName>
        <fullName evidence="2">AB hydrolase-1 domain-containing protein</fullName>
    </recommendedName>
</protein>
<proteinExistence type="predicted"/>
<gene>
    <name evidence="3" type="ORF">M8T91_16750</name>
</gene>
<evidence type="ECO:0000259" key="2">
    <source>
        <dbReference type="Pfam" id="PF12697"/>
    </source>
</evidence>
<dbReference type="InterPro" id="IPR017208">
    <property type="entry name" value="UCP037442_abhydr"/>
</dbReference>
<organism evidence="3 4">
    <name type="scientific">Microbulbifer spongiae</name>
    <dbReference type="NCBI Taxonomy" id="2944933"/>
    <lineage>
        <taxon>Bacteria</taxon>
        <taxon>Pseudomonadati</taxon>
        <taxon>Pseudomonadota</taxon>
        <taxon>Gammaproteobacteria</taxon>
        <taxon>Cellvibrionales</taxon>
        <taxon>Microbulbiferaceae</taxon>
        <taxon>Microbulbifer</taxon>
    </lineage>
</organism>
<feature type="domain" description="AB hydrolase-1" evidence="2">
    <location>
        <begin position="48"/>
        <end position="241"/>
    </location>
</feature>
<keyword evidence="4" id="KW-1185">Reference proteome</keyword>
<feature type="transmembrane region" description="Helical" evidence="1">
    <location>
        <begin position="148"/>
        <end position="167"/>
    </location>
</feature>
<evidence type="ECO:0000313" key="3">
    <source>
        <dbReference type="EMBL" id="WKD49523.1"/>
    </source>
</evidence>
<dbReference type="Pfam" id="PF12697">
    <property type="entry name" value="Abhydrolase_6"/>
    <property type="match status" value="1"/>
</dbReference>